<dbReference type="Proteomes" id="UP000234545">
    <property type="component" value="Unassembled WGS sequence"/>
</dbReference>
<dbReference type="OrthoDB" id="3268468at2"/>
<gene>
    <name evidence="1" type="ORF">CYJ25_04300</name>
</gene>
<name>A0A2I1I5N5_9ACTO</name>
<comment type="caution">
    <text evidence="1">The sequence shown here is derived from an EMBL/GenBank/DDBJ whole genome shotgun (WGS) entry which is preliminary data.</text>
</comment>
<protein>
    <submittedName>
        <fullName evidence="1">DUF3107 domain-containing protein</fullName>
    </submittedName>
</protein>
<dbReference type="InterPro" id="IPR021456">
    <property type="entry name" value="DUF3107"/>
</dbReference>
<sequence>MNIIVGVRESTRELHLELDLTADELTAKVAQALTGDSFLDLTDAEGARYLVPGRALTFVQIADEPKRRVGFMI</sequence>
<reference evidence="1 2" key="1">
    <citation type="submission" date="2017-12" db="EMBL/GenBank/DDBJ databases">
        <title>Phylogenetic diversity of female urinary microbiome.</title>
        <authorList>
            <person name="Thomas-White K."/>
            <person name="Wolfe A.J."/>
        </authorList>
    </citation>
    <scope>NUCLEOTIDE SEQUENCE [LARGE SCALE GENOMIC DNA]</scope>
    <source>
        <strain evidence="1 2">UMB0250</strain>
    </source>
</reference>
<dbReference type="EMBL" id="PKKJ01000003">
    <property type="protein sequence ID" value="PKY66452.1"/>
    <property type="molecule type" value="Genomic_DNA"/>
</dbReference>
<dbReference type="RefSeq" id="WP_101627966.1">
    <property type="nucleotide sequence ID" value="NZ_PKKJ01000003.1"/>
</dbReference>
<dbReference type="AlphaFoldDB" id="A0A2I1I5N5"/>
<evidence type="ECO:0000313" key="1">
    <source>
        <dbReference type="EMBL" id="PKY66452.1"/>
    </source>
</evidence>
<proteinExistence type="predicted"/>
<dbReference type="Pfam" id="PF11305">
    <property type="entry name" value="DUF3107"/>
    <property type="match status" value="1"/>
</dbReference>
<evidence type="ECO:0000313" key="2">
    <source>
        <dbReference type="Proteomes" id="UP000234545"/>
    </source>
</evidence>
<accession>A0A2I1I5N5</accession>
<organism evidence="1 2">
    <name type="scientific">Schaalia turicensis</name>
    <dbReference type="NCBI Taxonomy" id="131111"/>
    <lineage>
        <taxon>Bacteria</taxon>
        <taxon>Bacillati</taxon>
        <taxon>Actinomycetota</taxon>
        <taxon>Actinomycetes</taxon>
        <taxon>Actinomycetales</taxon>
        <taxon>Actinomycetaceae</taxon>
        <taxon>Schaalia</taxon>
    </lineage>
</organism>